<gene>
    <name evidence="8" type="primary">LOC101856494</name>
</gene>
<keyword evidence="7" id="KW-1185">Reference proteome</keyword>
<reference evidence="8" key="1">
    <citation type="submission" date="2025-08" db="UniProtKB">
        <authorList>
            <consortium name="RefSeq"/>
        </authorList>
    </citation>
    <scope>IDENTIFICATION</scope>
</reference>
<keyword evidence="4" id="KW-0804">Transcription</keyword>
<dbReference type="RefSeq" id="XP_005092358.1">
    <property type="nucleotide sequence ID" value="XM_005092301.3"/>
</dbReference>
<evidence type="ECO:0000256" key="1">
    <source>
        <dbReference type="ARBA" id="ARBA00004123"/>
    </source>
</evidence>
<sequence length="351" mass="39393">MNHEPVQTPTELIQASIHLIQKLRTGVGQVFKDLSDGISEHADENSSKEETDSTAASSSTKDAAKDKNSTISSQNQKEGSGTEKSEDQQEKHRAILRTLKRSLETISHDFSDLEKTGGHLGPVHMLSNIDYLSLDPVDKNTVMHPQLLQAYKWTNKMHELANQAFTVLSQNSLKRTQSPFFTSAKKQKGSLPVACLVPPVAVDTFVHNLDQSNVDMSISISRPLGSCGVMQIDLKRTLRAVVVLRGLMIEWVKVKGFDETFKTEDGQIDIWSSSRYQVFQKITDHAEAASLHYYAPAKPEIAIKSFVLWLEGFSTLFSAPCHKCGKHLQNNMPPTWRDFRSREPFHDVCRM</sequence>
<evidence type="ECO:0000313" key="7">
    <source>
        <dbReference type="Proteomes" id="UP000694888"/>
    </source>
</evidence>
<dbReference type="Proteomes" id="UP000694888">
    <property type="component" value="Unplaced"/>
</dbReference>
<dbReference type="PANTHER" id="PTHR13130">
    <property type="entry name" value="34 KDA TRANSCRIPTIONAL CO-ACTIVATOR-RELATED"/>
    <property type="match status" value="1"/>
</dbReference>
<evidence type="ECO:0000256" key="4">
    <source>
        <dbReference type="ARBA" id="ARBA00023163"/>
    </source>
</evidence>
<evidence type="ECO:0000313" key="8">
    <source>
        <dbReference type="RefSeq" id="XP_005092358.1"/>
    </source>
</evidence>
<evidence type="ECO:0000256" key="3">
    <source>
        <dbReference type="ARBA" id="ARBA00023015"/>
    </source>
</evidence>
<proteinExistence type="inferred from homology"/>
<evidence type="ECO:0000256" key="6">
    <source>
        <dbReference type="SAM" id="MobiDB-lite"/>
    </source>
</evidence>
<feature type="compositionally biased region" description="Basic and acidic residues" evidence="6">
    <location>
        <begin position="38"/>
        <end position="51"/>
    </location>
</feature>
<organism evidence="7 8">
    <name type="scientific">Aplysia californica</name>
    <name type="common">California sea hare</name>
    <dbReference type="NCBI Taxonomy" id="6500"/>
    <lineage>
        <taxon>Eukaryota</taxon>
        <taxon>Metazoa</taxon>
        <taxon>Spiralia</taxon>
        <taxon>Lophotrochozoa</taxon>
        <taxon>Mollusca</taxon>
        <taxon>Gastropoda</taxon>
        <taxon>Heterobranchia</taxon>
        <taxon>Euthyneura</taxon>
        <taxon>Tectipleura</taxon>
        <taxon>Aplysiida</taxon>
        <taxon>Aplysioidea</taxon>
        <taxon>Aplysiidae</taxon>
        <taxon>Aplysia</taxon>
    </lineage>
</organism>
<feature type="compositionally biased region" description="Polar residues" evidence="6">
    <location>
        <begin position="69"/>
        <end position="79"/>
    </location>
</feature>
<comment type="similarity">
    <text evidence="2">Belongs to the Mediator complex subunit 27 family.</text>
</comment>
<feature type="compositionally biased region" description="Basic and acidic residues" evidence="6">
    <location>
        <begin position="80"/>
        <end position="91"/>
    </location>
</feature>
<name>A0ABM0JF94_APLCA</name>
<accession>A0ABM0JF94</accession>
<keyword evidence="3" id="KW-0805">Transcription regulation</keyword>
<dbReference type="GeneID" id="101856494"/>
<dbReference type="InterPro" id="IPR021627">
    <property type="entry name" value="Mediator_Med27"/>
</dbReference>
<protein>
    <submittedName>
        <fullName evidence="8">Mediator of RNA polymerase II transcription subunit 27</fullName>
    </submittedName>
</protein>
<evidence type="ECO:0000256" key="5">
    <source>
        <dbReference type="ARBA" id="ARBA00023242"/>
    </source>
</evidence>
<dbReference type="PANTHER" id="PTHR13130:SF4">
    <property type="entry name" value="MEDIATOR OF RNA POLYMERASE II TRANSCRIPTION SUBUNIT 27"/>
    <property type="match status" value="1"/>
</dbReference>
<feature type="region of interest" description="Disordered" evidence="6">
    <location>
        <begin position="38"/>
        <end position="91"/>
    </location>
</feature>
<evidence type="ECO:0000256" key="2">
    <source>
        <dbReference type="ARBA" id="ARBA00008048"/>
    </source>
</evidence>
<comment type="subcellular location">
    <subcellularLocation>
        <location evidence="1">Nucleus</location>
    </subcellularLocation>
</comment>
<keyword evidence="5" id="KW-0539">Nucleus</keyword>
<dbReference type="Pfam" id="PF11571">
    <property type="entry name" value="Med27"/>
    <property type="match status" value="1"/>
</dbReference>